<name>A0AAD3N7L8_LATJO</name>
<dbReference type="PANTHER" id="PTHR10127">
    <property type="entry name" value="DISCOIDIN, CUB, EGF, LAMININ , AND ZINC METALLOPROTEASE DOMAIN CONTAINING"/>
    <property type="match status" value="1"/>
</dbReference>
<evidence type="ECO:0000256" key="4">
    <source>
        <dbReference type="ARBA" id="ARBA00022670"/>
    </source>
</evidence>
<dbReference type="EC" id="3.4.24.-" evidence="14"/>
<dbReference type="InterPro" id="IPR026645">
    <property type="entry name" value="Dermatopontin"/>
</dbReference>
<evidence type="ECO:0000256" key="13">
    <source>
        <dbReference type="PROSITE-ProRule" id="PRU01211"/>
    </source>
</evidence>
<dbReference type="GO" id="GO:0005576">
    <property type="term" value="C:extracellular region"/>
    <property type="evidence" value="ECO:0007669"/>
    <property type="project" value="UniProtKB-SubCell"/>
</dbReference>
<evidence type="ECO:0000313" key="17">
    <source>
        <dbReference type="Proteomes" id="UP001279410"/>
    </source>
</evidence>
<comment type="caution">
    <text evidence="16">The sequence shown here is derived from an EMBL/GenBank/DDBJ whole genome shotgun (WGS) entry which is preliminary data.</text>
</comment>
<evidence type="ECO:0000259" key="15">
    <source>
        <dbReference type="PROSITE" id="PS51864"/>
    </source>
</evidence>
<dbReference type="PRINTS" id="PR00480">
    <property type="entry name" value="ASTACIN"/>
</dbReference>
<protein>
    <recommendedName>
        <fullName evidence="14">Metalloendopeptidase</fullName>
        <ecNumber evidence="14">3.4.24.-</ecNumber>
    </recommendedName>
</protein>
<organism evidence="16 17">
    <name type="scientific">Lates japonicus</name>
    <name type="common">Japanese lates</name>
    <dbReference type="NCBI Taxonomy" id="270547"/>
    <lineage>
        <taxon>Eukaryota</taxon>
        <taxon>Metazoa</taxon>
        <taxon>Chordata</taxon>
        <taxon>Craniata</taxon>
        <taxon>Vertebrata</taxon>
        <taxon>Euteleostomi</taxon>
        <taxon>Actinopterygii</taxon>
        <taxon>Neopterygii</taxon>
        <taxon>Teleostei</taxon>
        <taxon>Neoteleostei</taxon>
        <taxon>Acanthomorphata</taxon>
        <taxon>Carangaria</taxon>
        <taxon>Carangaria incertae sedis</taxon>
        <taxon>Centropomidae</taxon>
        <taxon>Lates</taxon>
    </lineage>
</organism>
<gene>
    <name evidence="16" type="ORF">AKAME5_001858100</name>
</gene>
<comment type="caution">
    <text evidence="13">Lacks conserved residue(s) required for the propagation of feature annotation.</text>
</comment>
<keyword evidence="12" id="KW-0325">Glycoprotein</keyword>
<evidence type="ECO:0000256" key="9">
    <source>
        <dbReference type="ARBA" id="ARBA00023049"/>
    </source>
</evidence>
<dbReference type="GO" id="GO:0006508">
    <property type="term" value="P:proteolysis"/>
    <property type="evidence" value="ECO:0007669"/>
    <property type="project" value="UniProtKB-KW"/>
</dbReference>
<feature type="active site" evidence="13">
    <location>
        <position position="221"/>
    </location>
</feature>
<feature type="chain" id="PRO_5041777221" description="Metalloendopeptidase" evidence="14">
    <location>
        <begin position="18"/>
        <end position="512"/>
    </location>
</feature>
<keyword evidence="5 13" id="KW-0479">Metal-binding</keyword>
<accession>A0AAD3N7L8</accession>
<keyword evidence="11" id="KW-1015">Disulfide bond</keyword>
<dbReference type="FunFam" id="3.40.390.10:FF:000015">
    <property type="entry name" value="Meprin A subunit"/>
    <property type="match status" value="1"/>
</dbReference>
<evidence type="ECO:0000256" key="1">
    <source>
        <dbReference type="ARBA" id="ARBA00004613"/>
    </source>
</evidence>
<evidence type="ECO:0000256" key="5">
    <source>
        <dbReference type="ARBA" id="ARBA00022723"/>
    </source>
</evidence>
<comment type="cofactor">
    <cofactor evidence="13 14">
        <name>Zn(2+)</name>
        <dbReference type="ChEBI" id="CHEBI:29105"/>
    </cofactor>
    <text evidence="13 14">Binds 1 zinc ion per subunit.</text>
</comment>
<dbReference type="InterPro" id="IPR024079">
    <property type="entry name" value="MetalloPept_cat_dom_sf"/>
</dbReference>
<feature type="signal peptide" evidence="14">
    <location>
        <begin position="1"/>
        <end position="17"/>
    </location>
</feature>
<evidence type="ECO:0000256" key="7">
    <source>
        <dbReference type="ARBA" id="ARBA00022801"/>
    </source>
</evidence>
<evidence type="ECO:0000256" key="12">
    <source>
        <dbReference type="ARBA" id="ARBA00023180"/>
    </source>
</evidence>
<dbReference type="Gene3D" id="3.40.390.10">
    <property type="entry name" value="Collagenase (Catalytic Domain)"/>
    <property type="match status" value="1"/>
</dbReference>
<dbReference type="EMBL" id="BRZM01000107">
    <property type="protein sequence ID" value="GLD67223.1"/>
    <property type="molecule type" value="Genomic_DNA"/>
</dbReference>
<comment type="similarity">
    <text evidence="2">Belongs to the dermatopontin family.</text>
</comment>
<keyword evidence="6 14" id="KW-0732">Signal</keyword>
<dbReference type="GO" id="GO:0008270">
    <property type="term" value="F:zinc ion binding"/>
    <property type="evidence" value="ECO:0007669"/>
    <property type="project" value="UniProtKB-UniRule"/>
</dbReference>
<feature type="binding site" evidence="13">
    <location>
        <position position="230"/>
    </location>
    <ligand>
        <name>Zn(2+)</name>
        <dbReference type="ChEBI" id="CHEBI:29105"/>
        <note>catalytic</note>
    </ligand>
</feature>
<dbReference type="Pfam" id="PF14704">
    <property type="entry name" value="DERM"/>
    <property type="match status" value="1"/>
</dbReference>
<dbReference type="InterPro" id="IPR001506">
    <property type="entry name" value="Peptidase_M12A"/>
</dbReference>
<evidence type="ECO:0000256" key="3">
    <source>
        <dbReference type="ARBA" id="ARBA00022525"/>
    </source>
</evidence>
<evidence type="ECO:0000256" key="2">
    <source>
        <dbReference type="ARBA" id="ARBA00008712"/>
    </source>
</evidence>
<dbReference type="Pfam" id="PF01400">
    <property type="entry name" value="Astacin"/>
    <property type="match status" value="1"/>
</dbReference>
<keyword evidence="4 13" id="KW-0645">Protease</keyword>
<evidence type="ECO:0000256" key="11">
    <source>
        <dbReference type="ARBA" id="ARBA00023157"/>
    </source>
</evidence>
<keyword evidence="17" id="KW-1185">Reference proteome</keyword>
<evidence type="ECO:0000256" key="10">
    <source>
        <dbReference type="ARBA" id="ARBA00023145"/>
    </source>
</evidence>
<keyword evidence="10" id="KW-0865">Zymogen</keyword>
<dbReference type="GO" id="GO:0004222">
    <property type="term" value="F:metalloendopeptidase activity"/>
    <property type="evidence" value="ECO:0007669"/>
    <property type="project" value="UniProtKB-UniRule"/>
</dbReference>
<keyword evidence="9 13" id="KW-0482">Metalloprotease</keyword>
<proteinExistence type="inferred from homology"/>
<evidence type="ECO:0000313" key="16">
    <source>
        <dbReference type="EMBL" id="GLD67223.1"/>
    </source>
</evidence>
<dbReference type="SMART" id="SM00235">
    <property type="entry name" value="ZnMc"/>
    <property type="match status" value="1"/>
</dbReference>
<evidence type="ECO:0000256" key="6">
    <source>
        <dbReference type="ARBA" id="ARBA00022729"/>
    </source>
</evidence>
<evidence type="ECO:0000256" key="8">
    <source>
        <dbReference type="ARBA" id="ARBA00022833"/>
    </source>
</evidence>
<feature type="binding site" evidence="13">
    <location>
        <position position="224"/>
    </location>
    <ligand>
        <name>Zn(2+)</name>
        <dbReference type="ChEBI" id="CHEBI:29105"/>
        <note>catalytic</note>
    </ligand>
</feature>
<reference evidence="16" key="1">
    <citation type="submission" date="2022-08" db="EMBL/GenBank/DDBJ databases">
        <title>Genome sequencing of akame (Lates japonicus).</title>
        <authorList>
            <person name="Hashiguchi Y."/>
            <person name="Takahashi H."/>
        </authorList>
    </citation>
    <scope>NUCLEOTIDE SEQUENCE</scope>
    <source>
        <strain evidence="16">Kochi</strain>
    </source>
</reference>
<dbReference type="InterPro" id="IPR006026">
    <property type="entry name" value="Peptidase_Metallo"/>
</dbReference>
<keyword evidence="3" id="KW-0964">Secreted</keyword>
<sequence length="512" mass="58464">MWTFIVVFILLTAGYSAQTYDNSVGGNLYRCCPSKQVVSQIKSSHSSYDRQWKVECKPFDAALSCSWSGFFNLYEKELNYNCPANHVIAGVRSNYEHAHRDRKWSILCCTAPKLITFECRETPMVNYWNEDFDWCVPGDNFLTGIQTRDRNNHGSEKIRINDAISEFHLSTCVRFVPHKGQTNYIGIVKATGCWSLVGRSKGYQQLSLGSGCISNGIIQHELIHALGFWHEQSRTDRDIYVKINFENIKDGKEGNFKQRETNNLNVPYDYTSVMHYGPRAFSKNGRDTITPLRPSAVIGQRIGMSENDILKINKLYGCKDYLHKNGEWDNELGGVLSRQCPSGQALSGITSVHNDGKNDRLWAISCKAFKERGTCRLSDYANSYCAGMDFKCADNEVIAGAYSVHHSYYQDRRWRFYCCRVPGFVLFNCKEEPKINYWKENFSWAVPSSNFLTGVKSDFDIPTRGSGILRISMEAESGISEWLTSWPCTRSILLRMGVKSERLNVNVIWVQP</sequence>
<dbReference type="Proteomes" id="UP001279410">
    <property type="component" value="Unassembled WGS sequence"/>
</dbReference>
<dbReference type="PROSITE" id="PS51864">
    <property type="entry name" value="ASTACIN"/>
    <property type="match status" value="1"/>
</dbReference>
<evidence type="ECO:0000256" key="14">
    <source>
        <dbReference type="RuleBase" id="RU361183"/>
    </source>
</evidence>
<comment type="subcellular location">
    <subcellularLocation>
        <location evidence="1">Secreted</location>
    </subcellularLocation>
</comment>
<dbReference type="AlphaFoldDB" id="A0AAD3N7L8"/>
<feature type="binding site" evidence="13">
    <location>
        <position position="220"/>
    </location>
    <ligand>
        <name>Zn(2+)</name>
        <dbReference type="ChEBI" id="CHEBI:29105"/>
        <note>catalytic</note>
    </ligand>
</feature>
<feature type="domain" description="Peptidase M12A" evidence="15">
    <location>
        <begin position="89"/>
        <end position="319"/>
    </location>
</feature>
<dbReference type="SUPFAM" id="SSF55486">
    <property type="entry name" value="Metalloproteases ('zincins'), catalytic domain"/>
    <property type="match status" value="1"/>
</dbReference>
<dbReference type="PANTHER" id="PTHR10127:SF780">
    <property type="entry name" value="METALLOENDOPEPTIDASE"/>
    <property type="match status" value="1"/>
</dbReference>
<keyword evidence="7 13" id="KW-0378">Hydrolase</keyword>
<keyword evidence="8 13" id="KW-0862">Zinc</keyword>